<dbReference type="InterPro" id="IPR000305">
    <property type="entry name" value="GIY-YIG_endonuc"/>
</dbReference>
<feature type="domain" description="GIY-YIG" evidence="2">
    <location>
        <begin position="1"/>
        <end position="76"/>
    </location>
</feature>
<dbReference type="Pfam" id="PF01541">
    <property type="entry name" value="GIY-YIG"/>
    <property type="match status" value="1"/>
</dbReference>
<dbReference type="PANTHER" id="PTHR34477:SF1">
    <property type="entry name" value="UPF0213 PROTEIN YHBQ"/>
    <property type="match status" value="1"/>
</dbReference>
<dbReference type="SMART" id="SM00465">
    <property type="entry name" value="GIYc"/>
    <property type="match status" value="1"/>
</dbReference>
<dbReference type="InterPro" id="IPR035901">
    <property type="entry name" value="GIY-YIG_endonuc_sf"/>
</dbReference>
<organism evidence="3 4">
    <name type="scientific">Candidatus Roizmanbacteria bacterium CG_4_10_14_0_2_um_filter_33_96</name>
    <dbReference type="NCBI Taxonomy" id="1974821"/>
    <lineage>
        <taxon>Bacteria</taxon>
        <taxon>Candidatus Roizmaniibacteriota</taxon>
    </lineage>
</organism>
<sequence length="85" mass="10284">MYYLYLLRCSDNSLYCGQTKDLKRRIQEHNSEDSKSKYTRSRRPLKLIYIEKYKTVSEALKREFEIKKMSKGKKEELIISLQNNL</sequence>
<dbReference type="SUPFAM" id="SSF82771">
    <property type="entry name" value="GIY-YIG endonuclease"/>
    <property type="match status" value="1"/>
</dbReference>
<dbReference type="CDD" id="cd10456">
    <property type="entry name" value="GIY-YIG_UPF0213"/>
    <property type="match status" value="1"/>
</dbReference>
<dbReference type="PROSITE" id="PS50164">
    <property type="entry name" value="GIY_YIG"/>
    <property type="match status" value="1"/>
</dbReference>
<name>A0A2M7U808_9BACT</name>
<proteinExistence type="inferred from homology"/>
<dbReference type="AlphaFoldDB" id="A0A2M7U808"/>
<dbReference type="InterPro" id="IPR050190">
    <property type="entry name" value="UPF0213_domain"/>
</dbReference>
<feature type="non-terminal residue" evidence="3">
    <location>
        <position position="85"/>
    </location>
</feature>
<reference evidence="4" key="1">
    <citation type="submission" date="2017-09" db="EMBL/GenBank/DDBJ databases">
        <title>Depth-based differentiation of microbial function through sediment-hosted aquifers and enrichment of novel symbionts in the deep terrestrial subsurface.</title>
        <authorList>
            <person name="Probst A.J."/>
            <person name="Ladd B."/>
            <person name="Jarett J.K."/>
            <person name="Geller-Mcgrath D.E."/>
            <person name="Sieber C.M.K."/>
            <person name="Emerson J.B."/>
            <person name="Anantharaman K."/>
            <person name="Thomas B.C."/>
            <person name="Malmstrom R."/>
            <person name="Stieglmeier M."/>
            <person name="Klingl A."/>
            <person name="Woyke T."/>
            <person name="Ryan C.M."/>
            <person name="Banfield J.F."/>
        </authorList>
    </citation>
    <scope>NUCLEOTIDE SEQUENCE [LARGE SCALE GENOMIC DNA]</scope>
</reference>
<dbReference type="Gene3D" id="3.40.1440.10">
    <property type="entry name" value="GIY-YIG endonuclease"/>
    <property type="match status" value="1"/>
</dbReference>
<comment type="similarity">
    <text evidence="1">Belongs to the UPF0213 family.</text>
</comment>
<evidence type="ECO:0000256" key="1">
    <source>
        <dbReference type="ARBA" id="ARBA00007435"/>
    </source>
</evidence>
<evidence type="ECO:0000313" key="3">
    <source>
        <dbReference type="EMBL" id="PIZ67353.1"/>
    </source>
</evidence>
<gene>
    <name evidence="3" type="ORF">COY12_02080</name>
</gene>
<protein>
    <recommendedName>
        <fullName evidence="2">GIY-YIG domain-containing protein</fullName>
    </recommendedName>
</protein>
<dbReference type="EMBL" id="PFOF01000059">
    <property type="protein sequence ID" value="PIZ67353.1"/>
    <property type="molecule type" value="Genomic_DNA"/>
</dbReference>
<accession>A0A2M7U808</accession>
<dbReference type="Proteomes" id="UP000229506">
    <property type="component" value="Unassembled WGS sequence"/>
</dbReference>
<evidence type="ECO:0000313" key="4">
    <source>
        <dbReference type="Proteomes" id="UP000229506"/>
    </source>
</evidence>
<comment type="caution">
    <text evidence="3">The sequence shown here is derived from an EMBL/GenBank/DDBJ whole genome shotgun (WGS) entry which is preliminary data.</text>
</comment>
<dbReference type="PANTHER" id="PTHR34477">
    <property type="entry name" value="UPF0213 PROTEIN YHBQ"/>
    <property type="match status" value="1"/>
</dbReference>
<evidence type="ECO:0000259" key="2">
    <source>
        <dbReference type="PROSITE" id="PS50164"/>
    </source>
</evidence>